<name>A0A7U2FB12_PHANO</name>
<keyword evidence="2" id="KW-1185">Reference proteome</keyword>
<evidence type="ECO:0000313" key="1">
    <source>
        <dbReference type="EMBL" id="QRD00939.1"/>
    </source>
</evidence>
<reference evidence="2" key="1">
    <citation type="journal article" date="2021" name="BMC Genomics">
        <title>Chromosome-level genome assembly and manually-curated proteome of model necrotroph Parastagonospora nodorum Sn15 reveals a genome-wide trove of candidate effector homologs, and redundancy of virulence-related functions within an accessory chromosome.</title>
        <authorList>
            <person name="Bertazzoni S."/>
            <person name="Jones D.A.B."/>
            <person name="Phan H.T."/>
            <person name="Tan K.-C."/>
            <person name="Hane J.K."/>
        </authorList>
    </citation>
    <scope>NUCLEOTIDE SEQUENCE [LARGE SCALE GENOMIC DNA]</scope>
    <source>
        <strain evidence="2">SN15 / ATCC MYA-4574 / FGSC 10173)</strain>
    </source>
</reference>
<sequence length="84" mass="9561">MLVLHVMATPTLSEVEKGQDFEIWRLRQPTARSKLIDHKKNPVHFDMLWLCLLSRSALVNLIAKQDLRPMLMVTQACGIPAPVV</sequence>
<gene>
    <name evidence="1" type="ORF">JI435_416030</name>
</gene>
<evidence type="ECO:0000313" key="2">
    <source>
        <dbReference type="Proteomes" id="UP000663193"/>
    </source>
</evidence>
<dbReference type="EMBL" id="CP069033">
    <property type="protein sequence ID" value="QRD00939.1"/>
    <property type="molecule type" value="Genomic_DNA"/>
</dbReference>
<proteinExistence type="predicted"/>
<protein>
    <submittedName>
        <fullName evidence="1">Uncharacterized protein</fullName>
    </submittedName>
</protein>
<dbReference type="Proteomes" id="UP000663193">
    <property type="component" value="Chromosome 11"/>
</dbReference>
<dbReference type="AlphaFoldDB" id="A0A7U2FB12"/>
<accession>A0A7U2FB12</accession>
<dbReference type="VEuPathDB" id="FungiDB:JI435_416030"/>
<organism evidence="1 2">
    <name type="scientific">Phaeosphaeria nodorum (strain SN15 / ATCC MYA-4574 / FGSC 10173)</name>
    <name type="common">Glume blotch fungus</name>
    <name type="synonym">Parastagonospora nodorum</name>
    <dbReference type="NCBI Taxonomy" id="321614"/>
    <lineage>
        <taxon>Eukaryota</taxon>
        <taxon>Fungi</taxon>
        <taxon>Dikarya</taxon>
        <taxon>Ascomycota</taxon>
        <taxon>Pezizomycotina</taxon>
        <taxon>Dothideomycetes</taxon>
        <taxon>Pleosporomycetidae</taxon>
        <taxon>Pleosporales</taxon>
        <taxon>Pleosporineae</taxon>
        <taxon>Phaeosphaeriaceae</taxon>
        <taxon>Parastagonospora</taxon>
    </lineage>
</organism>